<keyword evidence="4" id="KW-1185">Reference proteome</keyword>
<feature type="coiled-coil region" evidence="1">
    <location>
        <begin position="151"/>
        <end position="257"/>
    </location>
</feature>
<name>A0A556U0A9_BAGYA</name>
<dbReference type="Gene3D" id="3.80.10.10">
    <property type="entry name" value="Ribonuclease Inhibitor"/>
    <property type="match status" value="1"/>
</dbReference>
<dbReference type="Pfam" id="PF12937">
    <property type="entry name" value="F-box-like"/>
    <property type="match status" value="1"/>
</dbReference>
<dbReference type="OrthoDB" id="6482165at2759"/>
<evidence type="ECO:0000313" key="4">
    <source>
        <dbReference type="Proteomes" id="UP000319801"/>
    </source>
</evidence>
<dbReference type="SUPFAM" id="SSF81383">
    <property type="entry name" value="F-box domain"/>
    <property type="match status" value="1"/>
</dbReference>
<dbReference type="Gene3D" id="1.20.1280.50">
    <property type="match status" value="1"/>
</dbReference>
<dbReference type="AlphaFoldDB" id="A0A556U0A9"/>
<keyword evidence="1" id="KW-0175">Coiled coil</keyword>
<dbReference type="Proteomes" id="UP000319801">
    <property type="component" value="Unassembled WGS sequence"/>
</dbReference>
<sequence length="568" mass="63818">MSTSSDQPEPCPDCGEPCNLGAVPKNHTCQRICLTPRRRSEGALMAFPAQTQSSSSLGNNDLNQPLQLELMDGLSLAPSSTAPFAQLLVHQSSSAASPSVSSFSRPDRALAQVSTPWLTRLAIEAGLQQLTLEVQEHMSTRLGSLQEDVKKRSAEVRRAQWESERMEKEKQEVEEKAAELEQQVEVSVEMLANLRQELKEREKELSVKQQEVCDLDRFVRETAQREASAKVRLQSFIENLLIRAERAERQLQELHTLSHTHTDGSFRATSGAVQRRSYSVSGISRCCYSPCDNSGSPVHSSGGCEMVCEVDCYQRNLSDMEADSDSWSVYSTESQECLQQHYGTHNQGDNSAYHCHSLRHDNGPVMCSKRIKKRAWLFCVFSYLDTHSLLIAAQVCKDWWSVAHHSALWTRVTLENNRISSKFMINMAQWCTQIHTLILHHLKPRSRAKKETKEEYQKNTSQQSTRFSNRCLQTIGRCWPDLRQVGVGGAGCGLQGLTSLVRNCSSLCVLELDRMSEMSQQGAAELCREGLQHLNTLIFSYTPVLKKRPGLSDILQVRVEQCDIVPGS</sequence>
<accession>A0A556U0A9</accession>
<organism evidence="3 4">
    <name type="scientific">Bagarius yarrelli</name>
    <name type="common">Goonch</name>
    <name type="synonym">Bagrus yarrelli</name>
    <dbReference type="NCBI Taxonomy" id="175774"/>
    <lineage>
        <taxon>Eukaryota</taxon>
        <taxon>Metazoa</taxon>
        <taxon>Chordata</taxon>
        <taxon>Craniata</taxon>
        <taxon>Vertebrata</taxon>
        <taxon>Euteleostomi</taxon>
        <taxon>Actinopterygii</taxon>
        <taxon>Neopterygii</taxon>
        <taxon>Teleostei</taxon>
        <taxon>Ostariophysi</taxon>
        <taxon>Siluriformes</taxon>
        <taxon>Sisoridae</taxon>
        <taxon>Sisorinae</taxon>
        <taxon>Bagarius</taxon>
    </lineage>
</organism>
<dbReference type="PANTHER" id="PTHR15739">
    <property type="entry name" value="ZINC FINGER PROTEIN"/>
    <property type="match status" value="1"/>
</dbReference>
<evidence type="ECO:0000259" key="2">
    <source>
        <dbReference type="Pfam" id="PF12937"/>
    </source>
</evidence>
<dbReference type="EMBL" id="VCAZ01000034">
    <property type="protein sequence ID" value="TSL61171.1"/>
    <property type="molecule type" value="Genomic_DNA"/>
</dbReference>
<gene>
    <name evidence="3" type="ORF">Baya_6442</name>
</gene>
<dbReference type="InterPro" id="IPR001810">
    <property type="entry name" value="F-box_dom"/>
</dbReference>
<dbReference type="CDD" id="cd22109">
    <property type="entry name" value="F-box_FBXO41"/>
    <property type="match status" value="1"/>
</dbReference>
<dbReference type="PANTHER" id="PTHR15739:SF4">
    <property type="entry name" value="F-BOX ONLY PROTEIN 41"/>
    <property type="match status" value="1"/>
</dbReference>
<protein>
    <submittedName>
        <fullName evidence="3">F-box only protein 41</fullName>
    </submittedName>
</protein>
<comment type="caution">
    <text evidence="3">The sequence shown here is derived from an EMBL/GenBank/DDBJ whole genome shotgun (WGS) entry which is preliminary data.</text>
</comment>
<evidence type="ECO:0000313" key="3">
    <source>
        <dbReference type="EMBL" id="TSL61171.1"/>
    </source>
</evidence>
<reference evidence="3 4" key="1">
    <citation type="journal article" date="2019" name="Genome Biol. Evol.">
        <title>Whole-Genome Sequencing of the Giant Devil Catfish, Bagarius yarrelli.</title>
        <authorList>
            <person name="Jiang W."/>
            <person name="Lv Y."/>
            <person name="Cheng L."/>
            <person name="Yang K."/>
            <person name="Chao B."/>
            <person name="Wang X."/>
            <person name="Li Y."/>
            <person name="Pan X."/>
            <person name="You X."/>
            <person name="Zhang Y."/>
            <person name="Yang J."/>
            <person name="Li J."/>
            <person name="Zhang X."/>
            <person name="Liu S."/>
            <person name="Sun C."/>
            <person name="Yang J."/>
            <person name="Shi Q."/>
        </authorList>
    </citation>
    <scope>NUCLEOTIDE SEQUENCE [LARGE SCALE GENOMIC DNA]</scope>
    <source>
        <strain evidence="3">JWS20170419001</strain>
        <tissue evidence="3">Muscle</tissue>
    </source>
</reference>
<feature type="domain" description="F-box" evidence="2">
    <location>
        <begin position="377"/>
        <end position="414"/>
    </location>
</feature>
<dbReference type="InterPro" id="IPR036047">
    <property type="entry name" value="F-box-like_dom_sf"/>
</dbReference>
<dbReference type="InterPro" id="IPR032675">
    <property type="entry name" value="LRR_dom_sf"/>
</dbReference>
<evidence type="ECO:0000256" key="1">
    <source>
        <dbReference type="SAM" id="Coils"/>
    </source>
</evidence>
<proteinExistence type="predicted"/>
<dbReference type="InterPro" id="IPR052283">
    <property type="entry name" value="GenomicStab_NeuMorph_Reg"/>
</dbReference>